<feature type="compositionally biased region" description="Pro residues" evidence="5">
    <location>
        <begin position="18"/>
        <end position="30"/>
    </location>
</feature>
<gene>
    <name evidence="7" type="ORF">OH76DRAFT_1368288</name>
</gene>
<accession>A0A371DXL9</accession>
<dbReference type="GO" id="GO:0005524">
    <property type="term" value="F:ATP binding"/>
    <property type="evidence" value="ECO:0007669"/>
    <property type="project" value="UniProtKB-KW"/>
</dbReference>
<dbReference type="PANTHER" id="PTHR43788:SF8">
    <property type="entry name" value="DNA-BINDING PROTEIN SMUBP-2"/>
    <property type="match status" value="1"/>
</dbReference>
<evidence type="ECO:0000256" key="4">
    <source>
        <dbReference type="ARBA" id="ARBA00022840"/>
    </source>
</evidence>
<feature type="non-terminal residue" evidence="7">
    <location>
        <position position="1"/>
    </location>
</feature>
<evidence type="ECO:0000256" key="3">
    <source>
        <dbReference type="ARBA" id="ARBA00022806"/>
    </source>
</evidence>
<evidence type="ECO:0000259" key="6">
    <source>
        <dbReference type="Pfam" id="PF13087"/>
    </source>
</evidence>
<proteinExistence type="predicted"/>
<dbReference type="OrthoDB" id="6513042at2759"/>
<dbReference type="Pfam" id="PF13245">
    <property type="entry name" value="AAA_19"/>
    <property type="match status" value="1"/>
</dbReference>
<dbReference type="GO" id="GO:0043139">
    <property type="term" value="F:5'-3' DNA helicase activity"/>
    <property type="evidence" value="ECO:0007669"/>
    <property type="project" value="TreeGrafter"/>
</dbReference>
<evidence type="ECO:0000313" key="7">
    <source>
        <dbReference type="EMBL" id="RDX57303.1"/>
    </source>
</evidence>
<evidence type="ECO:0000256" key="1">
    <source>
        <dbReference type="ARBA" id="ARBA00022741"/>
    </source>
</evidence>
<dbReference type="InterPro" id="IPR047187">
    <property type="entry name" value="SF1_C_Upf1"/>
</dbReference>
<dbReference type="STRING" id="139420.A0A371DXL9"/>
<dbReference type="Gene3D" id="3.40.50.300">
    <property type="entry name" value="P-loop containing nucleotide triphosphate hydrolases"/>
    <property type="match status" value="2"/>
</dbReference>
<dbReference type="InterPro" id="IPR041679">
    <property type="entry name" value="DNA2/NAM7-like_C"/>
</dbReference>
<dbReference type="GO" id="GO:0016787">
    <property type="term" value="F:hydrolase activity"/>
    <property type="evidence" value="ECO:0007669"/>
    <property type="project" value="UniProtKB-KW"/>
</dbReference>
<evidence type="ECO:0000313" key="8">
    <source>
        <dbReference type="Proteomes" id="UP000256964"/>
    </source>
</evidence>
<feature type="domain" description="DNA2/NAM7 helicase-like C-terminal" evidence="6">
    <location>
        <begin position="632"/>
        <end position="762"/>
    </location>
</feature>
<evidence type="ECO:0000256" key="5">
    <source>
        <dbReference type="SAM" id="MobiDB-lite"/>
    </source>
</evidence>
<organism evidence="7 8">
    <name type="scientific">Lentinus brumalis</name>
    <dbReference type="NCBI Taxonomy" id="2498619"/>
    <lineage>
        <taxon>Eukaryota</taxon>
        <taxon>Fungi</taxon>
        <taxon>Dikarya</taxon>
        <taxon>Basidiomycota</taxon>
        <taxon>Agaricomycotina</taxon>
        <taxon>Agaricomycetes</taxon>
        <taxon>Polyporales</taxon>
        <taxon>Polyporaceae</taxon>
        <taxon>Lentinus</taxon>
    </lineage>
</organism>
<keyword evidence="2" id="KW-0378">Hydrolase</keyword>
<keyword evidence="1" id="KW-0547">Nucleotide-binding</keyword>
<reference evidence="7 8" key="1">
    <citation type="journal article" date="2018" name="Biotechnol. Biofuels">
        <title>Integrative visual omics of the white-rot fungus Polyporus brumalis exposes the biotechnological potential of its oxidative enzymes for delignifying raw plant biomass.</title>
        <authorList>
            <person name="Miyauchi S."/>
            <person name="Rancon A."/>
            <person name="Drula E."/>
            <person name="Hage H."/>
            <person name="Chaduli D."/>
            <person name="Favel A."/>
            <person name="Grisel S."/>
            <person name="Henrissat B."/>
            <person name="Herpoel-Gimbert I."/>
            <person name="Ruiz-Duenas F.J."/>
            <person name="Chevret D."/>
            <person name="Hainaut M."/>
            <person name="Lin J."/>
            <person name="Wang M."/>
            <person name="Pangilinan J."/>
            <person name="Lipzen A."/>
            <person name="Lesage-Meessen L."/>
            <person name="Navarro D."/>
            <person name="Riley R."/>
            <person name="Grigoriev I.V."/>
            <person name="Zhou S."/>
            <person name="Raouche S."/>
            <person name="Rosso M.N."/>
        </authorList>
    </citation>
    <scope>NUCLEOTIDE SEQUENCE [LARGE SCALE GENOMIC DNA]</scope>
    <source>
        <strain evidence="7 8">BRFM 1820</strain>
    </source>
</reference>
<dbReference type="Proteomes" id="UP000256964">
    <property type="component" value="Unassembled WGS sequence"/>
</dbReference>
<dbReference type="InterPro" id="IPR027417">
    <property type="entry name" value="P-loop_NTPase"/>
</dbReference>
<dbReference type="AlphaFoldDB" id="A0A371DXL9"/>
<dbReference type="PANTHER" id="PTHR43788">
    <property type="entry name" value="DNA2/NAM7 HELICASE FAMILY MEMBER"/>
    <property type="match status" value="1"/>
</dbReference>
<keyword evidence="4" id="KW-0067">ATP-binding</keyword>
<dbReference type="InterPro" id="IPR050534">
    <property type="entry name" value="Coronavir_polyprotein_1ab"/>
</dbReference>
<dbReference type="Pfam" id="PF13087">
    <property type="entry name" value="AAA_12"/>
    <property type="match status" value="1"/>
</dbReference>
<keyword evidence="8" id="KW-1185">Reference proteome</keyword>
<dbReference type="SUPFAM" id="SSF52540">
    <property type="entry name" value="P-loop containing nucleoside triphosphate hydrolases"/>
    <property type="match status" value="1"/>
</dbReference>
<keyword evidence="3" id="KW-0347">Helicase</keyword>
<feature type="region of interest" description="Disordered" evidence="5">
    <location>
        <begin position="14"/>
        <end position="34"/>
    </location>
</feature>
<evidence type="ECO:0000256" key="2">
    <source>
        <dbReference type="ARBA" id="ARBA00022801"/>
    </source>
</evidence>
<dbReference type="EMBL" id="KZ857379">
    <property type="protein sequence ID" value="RDX57303.1"/>
    <property type="molecule type" value="Genomic_DNA"/>
</dbReference>
<sequence length="806" mass="89653">MPLLLGASCRHALSARPPCEPPGPRPPYNPPHTRRLLQHGSTVFSSTATPATMAPHSKERIIHQNVLDDNYAHIRLQDEVAESALTEELFNEFFEDCPPGRFVGLAPIYSDRGSLTRIAVAVSTKALVVQFAAAGKGKNAYNGRRVLESQVLCNPEVTLVAFDLSELAIALYADQGIRVLNGVDVQSACGTERDHVAVTKLAVGDRATVYEANVKTHFQSSILDANSKRTPTSFALQAWLAQCLSSYDGMEERFRGAKMVNTLHMGELQLATLTQLERGQQRLALLEATSTEHEYHAVGARRQTAHVRAERFQTRFRRDTAQRLQVLDDVTGQTFIVDGQVGAVNGRDTSIATNTNLEGRTITGIVTQGRDGGTVADRARYDSVLRTLQGQDDFFDNAFLKYIFNPSDPDFKWPDTFPVAHTIPEVVSTRPLNDSQQLAVERMLSLTDEHRLTIIRGPPGTGKTTVIAAFVCSAVAAGANGLWLVAQSNIAVKNIAEKLAAVGFDNWRLLVSDDFHFDWHAHIYKDLTKNIITSKEFRPKLLRDKIQGVPVTLCTLSMLSNTKIHLFTKANPIKTLVVDEASQITLGSYLAPLQNFSTIHKMCMIGDDKQLPPYGADQDGNMKSIFEIEHLQSSILPLSIQYRMPPLIGEVVSDVVYEGQLQSNPDHPVPPGQACCWFVHAHDSQEKQFGTSWHNPTERLAVLKIAEKLQVEGEDYCIITPYDAQRSALEKEMRESGLDWKDKVFNVDSFQGNERDYVIVSLRGMYIVTDWDFVFKKATDTLVGRMAAAWDVDVWINPEHLFIEEA</sequence>
<name>A0A371DXL9_9APHY</name>
<protein>
    <recommendedName>
        <fullName evidence="6">DNA2/NAM7 helicase-like C-terminal domain-containing protein</fullName>
    </recommendedName>
</protein>
<dbReference type="CDD" id="cd18808">
    <property type="entry name" value="SF1_C_Upf1"/>
    <property type="match status" value="1"/>
</dbReference>